<dbReference type="STRING" id="1314800.A0A1B7ND03"/>
<dbReference type="PANTHER" id="PTHR43671">
    <property type="entry name" value="SERINE/THREONINE-PROTEIN KINASE NEK"/>
    <property type="match status" value="1"/>
</dbReference>
<dbReference type="Proteomes" id="UP000092154">
    <property type="component" value="Unassembled WGS sequence"/>
</dbReference>
<evidence type="ECO:0000256" key="4">
    <source>
        <dbReference type="ARBA" id="ARBA00022777"/>
    </source>
</evidence>
<protein>
    <recommendedName>
        <fullName evidence="1">non-specific serine/threonine protein kinase</fullName>
        <ecNumber evidence="1">2.7.11.1</ecNumber>
    </recommendedName>
</protein>
<evidence type="ECO:0000313" key="7">
    <source>
        <dbReference type="EMBL" id="OAX42755.1"/>
    </source>
</evidence>
<keyword evidence="3" id="KW-0547">Nucleotide-binding</keyword>
<keyword evidence="5" id="KW-0067">ATP-binding</keyword>
<accession>A0A1B7ND03</accession>
<keyword evidence="8" id="KW-1185">Reference proteome</keyword>
<evidence type="ECO:0000256" key="3">
    <source>
        <dbReference type="ARBA" id="ARBA00022741"/>
    </source>
</evidence>
<organism evidence="7 8">
    <name type="scientific">Rhizopogon vinicolor AM-OR11-026</name>
    <dbReference type="NCBI Taxonomy" id="1314800"/>
    <lineage>
        <taxon>Eukaryota</taxon>
        <taxon>Fungi</taxon>
        <taxon>Dikarya</taxon>
        <taxon>Basidiomycota</taxon>
        <taxon>Agaricomycotina</taxon>
        <taxon>Agaricomycetes</taxon>
        <taxon>Agaricomycetidae</taxon>
        <taxon>Boletales</taxon>
        <taxon>Suillineae</taxon>
        <taxon>Rhizopogonaceae</taxon>
        <taxon>Rhizopogon</taxon>
    </lineage>
</organism>
<sequence>MPAAGGWLTSLKDPNAHLLSVAKQLFEADDFMHQHGVAHLDLKPQNIMIPVNGGRLSIIDFNRSQRVKGIDDMFSGVVGTNGYIPPEIAADNDLYSAIRADLWSCGKALQELCKLCRQSEDSDALFGIAQQLMTEDPAKRPTMSEVLERLTDCNVDATTPD</sequence>
<evidence type="ECO:0000256" key="1">
    <source>
        <dbReference type="ARBA" id="ARBA00012513"/>
    </source>
</evidence>
<dbReference type="InterPro" id="IPR008271">
    <property type="entry name" value="Ser/Thr_kinase_AS"/>
</dbReference>
<reference evidence="7 8" key="1">
    <citation type="submission" date="2016-06" db="EMBL/GenBank/DDBJ databases">
        <title>Comparative genomics of the ectomycorrhizal sister species Rhizopogon vinicolor and Rhizopogon vesiculosus (Basidiomycota: Boletales) reveals a divergence of the mating type B locus.</title>
        <authorList>
            <consortium name="DOE Joint Genome Institute"/>
            <person name="Mujic A.B."/>
            <person name="Kuo A."/>
            <person name="Tritt A."/>
            <person name="Lipzen A."/>
            <person name="Chen C."/>
            <person name="Johnson J."/>
            <person name="Sharma A."/>
            <person name="Barry K."/>
            <person name="Grigoriev I.V."/>
            <person name="Spatafora J.W."/>
        </authorList>
    </citation>
    <scope>NUCLEOTIDE SEQUENCE [LARGE SCALE GENOMIC DNA]</scope>
    <source>
        <strain evidence="7 8">AM-OR11-026</strain>
    </source>
</reference>
<evidence type="ECO:0000256" key="2">
    <source>
        <dbReference type="ARBA" id="ARBA00022679"/>
    </source>
</evidence>
<dbReference type="SMART" id="SM00220">
    <property type="entry name" value="S_TKc"/>
    <property type="match status" value="1"/>
</dbReference>
<proteinExistence type="predicted"/>
<gene>
    <name evidence="7" type="ORF">K503DRAFT_766459</name>
</gene>
<dbReference type="EC" id="2.7.11.1" evidence="1"/>
<dbReference type="OrthoDB" id="2620952at2759"/>
<dbReference type="GO" id="GO:0005524">
    <property type="term" value="F:ATP binding"/>
    <property type="evidence" value="ECO:0007669"/>
    <property type="project" value="UniProtKB-KW"/>
</dbReference>
<dbReference type="PANTHER" id="PTHR43671:SF13">
    <property type="entry name" value="SERINE_THREONINE-PROTEIN KINASE NEK2"/>
    <property type="match status" value="1"/>
</dbReference>
<dbReference type="Pfam" id="PF00069">
    <property type="entry name" value="Pkinase"/>
    <property type="match status" value="1"/>
</dbReference>
<dbReference type="SUPFAM" id="SSF56112">
    <property type="entry name" value="Protein kinase-like (PK-like)"/>
    <property type="match status" value="1"/>
</dbReference>
<dbReference type="InParanoid" id="A0A1B7ND03"/>
<dbReference type="InterPro" id="IPR000719">
    <property type="entry name" value="Prot_kinase_dom"/>
</dbReference>
<dbReference type="PROSITE" id="PS50011">
    <property type="entry name" value="PROTEIN_KINASE_DOM"/>
    <property type="match status" value="1"/>
</dbReference>
<name>A0A1B7ND03_9AGAM</name>
<dbReference type="InterPro" id="IPR011009">
    <property type="entry name" value="Kinase-like_dom_sf"/>
</dbReference>
<keyword evidence="2" id="KW-0808">Transferase</keyword>
<evidence type="ECO:0000256" key="5">
    <source>
        <dbReference type="ARBA" id="ARBA00022840"/>
    </source>
</evidence>
<dbReference type="InterPro" id="IPR050660">
    <property type="entry name" value="NEK_Ser/Thr_kinase"/>
</dbReference>
<keyword evidence="4 7" id="KW-0418">Kinase</keyword>
<feature type="domain" description="Protein kinase" evidence="6">
    <location>
        <begin position="1"/>
        <end position="161"/>
    </location>
</feature>
<dbReference type="EMBL" id="KV448150">
    <property type="protein sequence ID" value="OAX42755.1"/>
    <property type="molecule type" value="Genomic_DNA"/>
</dbReference>
<dbReference type="AlphaFoldDB" id="A0A1B7ND03"/>
<evidence type="ECO:0000313" key="8">
    <source>
        <dbReference type="Proteomes" id="UP000092154"/>
    </source>
</evidence>
<dbReference type="GO" id="GO:0004674">
    <property type="term" value="F:protein serine/threonine kinase activity"/>
    <property type="evidence" value="ECO:0007669"/>
    <property type="project" value="UniProtKB-EC"/>
</dbReference>
<dbReference type="PROSITE" id="PS00108">
    <property type="entry name" value="PROTEIN_KINASE_ST"/>
    <property type="match status" value="1"/>
</dbReference>
<evidence type="ECO:0000259" key="6">
    <source>
        <dbReference type="PROSITE" id="PS50011"/>
    </source>
</evidence>
<dbReference type="Gene3D" id="1.10.510.10">
    <property type="entry name" value="Transferase(Phosphotransferase) domain 1"/>
    <property type="match status" value="1"/>
</dbReference>